<keyword evidence="1" id="KW-0812">Transmembrane</keyword>
<protein>
    <recommendedName>
        <fullName evidence="4">Swarming motility protein SwrB</fullName>
    </recommendedName>
</protein>
<dbReference type="OrthoDB" id="1708317at2"/>
<sequence>MTQLLIFISLILHGVTFFVIFGLYQKLQKVNEGESHFNKRVQETEDLFSSYLLEIKDENKKFIDTISKINHQPSASRHKTERSKATIETKVEEPIPFPNYETSEETSKTFQPETIEVNDRSEQPSIQTQIMHLYQNGYTIEEIAKRLNKGNTEIELIVKFNQKMYN</sequence>
<evidence type="ECO:0000313" key="2">
    <source>
        <dbReference type="EMBL" id="TFB23185.1"/>
    </source>
</evidence>
<comment type="caution">
    <text evidence="2">The sequence shown here is derived from an EMBL/GenBank/DDBJ whole genome shotgun (WGS) entry which is preliminary data.</text>
</comment>
<dbReference type="Pfam" id="PF19610">
    <property type="entry name" value="DUF6115"/>
    <property type="match status" value="1"/>
</dbReference>
<keyword evidence="3" id="KW-1185">Reference proteome</keyword>
<organism evidence="2 3">
    <name type="scientific">Filobacillus milosensis</name>
    <dbReference type="NCBI Taxonomy" id="94137"/>
    <lineage>
        <taxon>Bacteria</taxon>
        <taxon>Bacillati</taxon>
        <taxon>Bacillota</taxon>
        <taxon>Bacilli</taxon>
        <taxon>Bacillales</taxon>
        <taxon>Bacillaceae</taxon>
        <taxon>Filobacillus</taxon>
    </lineage>
</organism>
<proteinExistence type="predicted"/>
<evidence type="ECO:0008006" key="4">
    <source>
        <dbReference type="Google" id="ProtNLM"/>
    </source>
</evidence>
<dbReference type="InterPro" id="IPR046118">
    <property type="entry name" value="DUF6115"/>
</dbReference>
<accession>A0A4Y8INR5</accession>
<keyword evidence="1" id="KW-0472">Membrane</keyword>
<name>A0A4Y8INR5_9BACI</name>
<reference evidence="2 3" key="1">
    <citation type="submission" date="2019-03" db="EMBL/GenBank/DDBJ databases">
        <authorList>
            <person name="He R.-H."/>
        </authorList>
    </citation>
    <scope>NUCLEOTIDE SEQUENCE [LARGE SCALE GENOMIC DNA]</scope>
    <source>
        <strain evidence="3">SH 714</strain>
    </source>
</reference>
<keyword evidence="1" id="KW-1133">Transmembrane helix</keyword>
<dbReference type="Proteomes" id="UP000297975">
    <property type="component" value="Unassembled WGS sequence"/>
</dbReference>
<evidence type="ECO:0000256" key="1">
    <source>
        <dbReference type="SAM" id="Phobius"/>
    </source>
</evidence>
<dbReference type="AlphaFoldDB" id="A0A4Y8INR5"/>
<feature type="transmembrane region" description="Helical" evidence="1">
    <location>
        <begin position="6"/>
        <end position="24"/>
    </location>
</feature>
<dbReference type="EMBL" id="SOPW01000004">
    <property type="protein sequence ID" value="TFB23185.1"/>
    <property type="molecule type" value="Genomic_DNA"/>
</dbReference>
<evidence type="ECO:0000313" key="3">
    <source>
        <dbReference type="Proteomes" id="UP000297975"/>
    </source>
</evidence>
<dbReference type="RefSeq" id="WP_134339258.1">
    <property type="nucleotide sequence ID" value="NZ_SOPW01000004.1"/>
</dbReference>
<gene>
    <name evidence="2" type="ORF">E3U55_05040</name>
</gene>